<dbReference type="AlphaFoldDB" id="A0A854WJL0"/>
<reference evidence="1 2" key="1">
    <citation type="submission" date="2016-06" db="EMBL/GenBank/DDBJ databases">
        <authorList>
            <person name="Haines A.N."/>
            <person name="Council K.R."/>
        </authorList>
    </citation>
    <scope>NUCLEOTIDE SEQUENCE [LARGE SCALE GENOMIC DNA]</scope>
    <source>
        <strain evidence="1 2">SP158-29</strain>
    </source>
</reference>
<organism evidence="1 2">
    <name type="scientific">Streptococcus parauberis</name>
    <dbReference type="NCBI Taxonomy" id="1348"/>
    <lineage>
        <taxon>Bacteria</taxon>
        <taxon>Bacillati</taxon>
        <taxon>Bacillota</taxon>
        <taxon>Bacilli</taxon>
        <taxon>Lactobacillales</taxon>
        <taxon>Streptococcaceae</taxon>
        <taxon>Streptococcus</taxon>
    </lineage>
</organism>
<proteinExistence type="predicted"/>
<dbReference type="Proteomes" id="UP000217465">
    <property type="component" value="Unassembled WGS sequence"/>
</dbReference>
<dbReference type="EMBL" id="NSGR01000010">
    <property type="protein sequence ID" value="PCH10689.1"/>
    <property type="molecule type" value="Genomic_DNA"/>
</dbReference>
<accession>A0A854WJL0</accession>
<dbReference type="RefSeq" id="WP_004347091.1">
    <property type="nucleotide sequence ID" value="NZ_CP104046.1"/>
</dbReference>
<gene>
    <name evidence="1" type="ORF">A9Y57_01979</name>
</gene>
<evidence type="ECO:0000313" key="1">
    <source>
        <dbReference type="EMBL" id="PCH10689.1"/>
    </source>
</evidence>
<evidence type="ECO:0000313" key="2">
    <source>
        <dbReference type="Proteomes" id="UP000217465"/>
    </source>
</evidence>
<sequence>MYNLEPKIINHNQHLVAKNQKKISEKINEYFKEGKSIIIETYSGVDKKKLSNLLSLLLPSIKIFNSEDFLIDNEIIEANIQKLLDEDRVFGRITNNIINDFFSKNRLEEFAKQSNQVV</sequence>
<name>A0A854WJL0_9STRE</name>
<comment type="caution">
    <text evidence="1">The sequence shown here is derived from an EMBL/GenBank/DDBJ whole genome shotgun (WGS) entry which is preliminary data.</text>
</comment>
<protein>
    <submittedName>
        <fullName evidence="1">Uncharacterized protein</fullName>
    </submittedName>
</protein>